<keyword evidence="2" id="KW-1185">Reference proteome</keyword>
<reference evidence="1 2" key="1">
    <citation type="submission" date="2016-01" db="EMBL/GenBank/DDBJ databases">
        <title>Streptomyces amritsarensis strain MTCC 11845 genome sequencing and assembly.</title>
        <authorList>
            <person name="Sharma D."/>
            <person name="Nair G.R."/>
            <person name="Kaur G."/>
            <person name="Manhas R.K."/>
            <person name="Mayilraj S."/>
        </authorList>
    </citation>
    <scope>NUCLEOTIDE SEQUENCE [LARGE SCALE GENOMIC DNA]</scope>
    <source>
        <strain evidence="1 2">MTCC 11845</strain>
    </source>
</reference>
<evidence type="ECO:0000313" key="1">
    <source>
        <dbReference type="EMBL" id="OLZ65889.1"/>
    </source>
</evidence>
<organism evidence="1 2">
    <name type="scientific">Streptomyces amritsarensis</name>
    <dbReference type="NCBI Taxonomy" id="681158"/>
    <lineage>
        <taxon>Bacteria</taxon>
        <taxon>Bacillati</taxon>
        <taxon>Actinomycetota</taxon>
        <taxon>Actinomycetes</taxon>
        <taxon>Kitasatosporales</taxon>
        <taxon>Streptomycetaceae</taxon>
        <taxon>Streptomyces</taxon>
    </lineage>
</organism>
<dbReference type="EMBL" id="MQUR01000033">
    <property type="protein sequence ID" value="OLZ65889.1"/>
    <property type="molecule type" value="Genomic_DNA"/>
</dbReference>
<protein>
    <submittedName>
        <fullName evidence="1">Uncharacterized protein</fullName>
    </submittedName>
</protein>
<comment type="caution">
    <text evidence="1">The sequence shown here is derived from an EMBL/GenBank/DDBJ whole genome shotgun (WGS) entry which is preliminary data.</text>
</comment>
<evidence type="ECO:0000313" key="2">
    <source>
        <dbReference type="Proteomes" id="UP000187151"/>
    </source>
</evidence>
<sequence length="142" mass="15801">MAELDRLPALELHPEGAAAVDGHPWSGAHCIDDTAGAWLTAERFYAYAGTRKEVLDYYRREASAAGWRPIDDLDKGYDAGFAVFCFEAADRPSMTLDFASPEMLRELHGTQPHPAELLGVDSRTWYTWSAEAEPDGSRMDCF</sequence>
<accession>A0ABX3G456</accession>
<dbReference type="Proteomes" id="UP000187151">
    <property type="component" value="Unassembled WGS sequence"/>
</dbReference>
<name>A0ABX3G456_9ACTN</name>
<gene>
    <name evidence="1" type="ORF">AVW11_16375</name>
</gene>
<proteinExistence type="predicted"/>